<comment type="caution">
    <text evidence="2">The sequence shown here is derived from an EMBL/GenBank/DDBJ whole genome shotgun (WGS) entry which is preliminary data.</text>
</comment>
<protein>
    <submittedName>
        <fullName evidence="2">Uncharacterized protein</fullName>
    </submittedName>
</protein>
<organism evidence="2 3">
    <name type="scientific">Leptospira bandrabouensis</name>
    <dbReference type="NCBI Taxonomy" id="2484903"/>
    <lineage>
        <taxon>Bacteria</taxon>
        <taxon>Pseudomonadati</taxon>
        <taxon>Spirochaetota</taxon>
        <taxon>Spirochaetia</taxon>
        <taxon>Leptospirales</taxon>
        <taxon>Leptospiraceae</taxon>
        <taxon>Leptospira</taxon>
    </lineage>
</organism>
<keyword evidence="1" id="KW-0472">Membrane</keyword>
<accession>A0A6H3NRW1</accession>
<dbReference type="EMBL" id="RQHU01000007">
    <property type="protein sequence ID" value="TGN13969.1"/>
    <property type="molecule type" value="Genomic_DNA"/>
</dbReference>
<proteinExistence type="predicted"/>
<dbReference type="AlphaFoldDB" id="A0A6H3NRW1"/>
<sequence length="347" mass="40721">MHTQATCQSLTSRWDSGSGNVVSTSSLYVIFKIILRSYKMKNVALTTIVFLLIFAFRLNAQIIPVFENTAIKSVELAPSIDEKGFFWKIKLISKTQEKFLIKITKIRNNDKYEIYKSTDDINKGINYLNSNPLDSTIFDWIFESTDAHIFFTVELLSKSSSKSFLLNFPVSITQKEILDLRQSALLFHNKVETISQNNFYYNFDGRRWSIVNFQNNNNQKFYEFYPHPAIPEYSAELFQIFRYLYIDNEKFNSALKDKKNFFQNLIEDPKSNCKSFKSKILKEDKENLYFEYTVESCNGGKPASYFGRYFVGRTSAVLYVFIYFETEIPEVNKEIYRISLEKQSSNY</sequence>
<reference evidence="2" key="1">
    <citation type="journal article" date="2019" name="PLoS Negl. Trop. Dis.">
        <title>Revisiting the worldwide diversity of Leptospira species in the environment.</title>
        <authorList>
            <person name="Vincent A.T."/>
            <person name="Schiettekatte O."/>
            <person name="Bourhy P."/>
            <person name="Veyrier F.J."/>
            <person name="Picardeau M."/>
        </authorList>
    </citation>
    <scope>NUCLEOTIDE SEQUENCE [LARGE SCALE GENOMIC DNA]</scope>
    <source>
        <strain evidence="2">201601109</strain>
    </source>
</reference>
<name>A0A6H3NRW1_9LEPT</name>
<evidence type="ECO:0000256" key="1">
    <source>
        <dbReference type="SAM" id="Phobius"/>
    </source>
</evidence>
<keyword evidence="1" id="KW-0812">Transmembrane</keyword>
<evidence type="ECO:0000313" key="2">
    <source>
        <dbReference type="EMBL" id="TGN13969.1"/>
    </source>
</evidence>
<evidence type="ECO:0000313" key="3">
    <source>
        <dbReference type="Proteomes" id="UP000297649"/>
    </source>
</evidence>
<gene>
    <name evidence="2" type="ORF">EHR08_10310</name>
</gene>
<keyword evidence="1" id="KW-1133">Transmembrane helix</keyword>
<keyword evidence="3" id="KW-1185">Reference proteome</keyword>
<feature type="transmembrane region" description="Helical" evidence="1">
    <location>
        <begin position="42"/>
        <end position="60"/>
    </location>
</feature>
<dbReference type="Proteomes" id="UP000297649">
    <property type="component" value="Unassembled WGS sequence"/>
</dbReference>